<dbReference type="PROSITE" id="PS01124">
    <property type="entry name" value="HTH_ARAC_FAMILY_2"/>
    <property type="match status" value="1"/>
</dbReference>
<dbReference type="InterPro" id="IPR050204">
    <property type="entry name" value="AraC_XylS_family_regulators"/>
</dbReference>
<evidence type="ECO:0000313" key="6">
    <source>
        <dbReference type="Proteomes" id="UP001157134"/>
    </source>
</evidence>
<dbReference type="EMBL" id="BSSV01000001">
    <property type="protein sequence ID" value="GLX84244.1"/>
    <property type="molecule type" value="Genomic_DNA"/>
</dbReference>
<keyword evidence="3" id="KW-0804">Transcription</keyword>
<dbReference type="SMART" id="SM00342">
    <property type="entry name" value="HTH_ARAC"/>
    <property type="match status" value="1"/>
</dbReference>
<accession>A0ABQ6H9W1</accession>
<keyword evidence="1" id="KW-0805">Transcription regulation</keyword>
<protein>
    <recommendedName>
        <fullName evidence="4">HTH araC/xylS-type domain-containing protein</fullName>
    </recommendedName>
</protein>
<dbReference type="InterPro" id="IPR020449">
    <property type="entry name" value="Tscrpt_reg_AraC-type_HTH"/>
</dbReference>
<reference evidence="5 6" key="1">
    <citation type="submission" date="2023-03" db="EMBL/GenBank/DDBJ databases">
        <title>Thalassotalea loyana LMG 22536T draft genome sequence.</title>
        <authorList>
            <person name="Sawabe T."/>
        </authorList>
    </citation>
    <scope>NUCLEOTIDE SEQUENCE [LARGE SCALE GENOMIC DNA]</scope>
    <source>
        <strain evidence="5 6">LMG 22536</strain>
    </source>
</reference>
<dbReference type="PRINTS" id="PR00032">
    <property type="entry name" value="HTHARAC"/>
</dbReference>
<sequence>MVLPEWQNEHMVIPQMQSTLRFYQYESDLASNCGDVLNIEFSSQALNWSGIIIEKGSSPHFHPTNVYTPYFYFALALDEELHWQVEDKGSLTALKTTPGNIWINPPKTPFTHDINEPCYFIILAIEEQRFLDACPLKLPQKSLSFLNNYNVMDETIKGILELFLLEAKAKGSNGKAYLDNLLSLLTTHYIKHYSNYHDLLQPSSDSKFDQYQIDKVDKFIVEHIGEPITVDDLANIIGCSKYYFLREFKKFTGVTPYQYLLAQKLEQAKTWFKQNNTNIASISHELGFNDQSHFTKAFKAQYGKTPGQFIKDL</sequence>
<dbReference type="Pfam" id="PF12833">
    <property type="entry name" value="HTH_18"/>
    <property type="match status" value="1"/>
</dbReference>
<keyword evidence="2" id="KW-0238">DNA-binding</keyword>
<organism evidence="5 6">
    <name type="scientific">Thalassotalea loyana</name>
    <dbReference type="NCBI Taxonomy" id="280483"/>
    <lineage>
        <taxon>Bacteria</taxon>
        <taxon>Pseudomonadati</taxon>
        <taxon>Pseudomonadota</taxon>
        <taxon>Gammaproteobacteria</taxon>
        <taxon>Alteromonadales</taxon>
        <taxon>Colwelliaceae</taxon>
        <taxon>Thalassotalea</taxon>
    </lineage>
</organism>
<keyword evidence="6" id="KW-1185">Reference proteome</keyword>
<comment type="caution">
    <text evidence="5">The sequence shown here is derived from an EMBL/GenBank/DDBJ whole genome shotgun (WGS) entry which is preliminary data.</text>
</comment>
<gene>
    <name evidence="5" type="ORF">tloyanaT_04960</name>
</gene>
<dbReference type="PANTHER" id="PTHR46796">
    <property type="entry name" value="HTH-TYPE TRANSCRIPTIONAL ACTIVATOR RHAS-RELATED"/>
    <property type="match status" value="1"/>
</dbReference>
<evidence type="ECO:0000256" key="3">
    <source>
        <dbReference type="ARBA" id="ARBA00023163"/>
    </source>
</evidence>
<dbReference type="InterPro" id="IPR018060">
    <property type="entry name" value="HTH_AraC"/>
</dbReference>
<dbReference type="RefSeq" id="WP_284295789.1">
    <property type="nucleotide sequence ID" value="NZ_BSSV01000001.1"/>
</dbReference>
<dbReference type="Proteomes" id="UP001157134">
    <property type="component" value="Unassembled WGS sequence"/>
</dbReference>
<dbReference type="Gene3D" id="1.10.10.60">
    <property type="entry name" value="Homeodomain-like"/>
    <property type="match status" value="2"/>
</dbReference>
<evidence type="ECO:0000313" key="5">
    <source>
        <dbReference type="EMBL" id="GLX84244.1"/>
    </source>
</evidence>
<name>A0ABQ6H9W1_9GAMM</name>
<evidence type="ECO:0000256" key="2">
    <source>
        <dbReference type="ARBA" id="ARBA00023125"/>
    </source>
</evidence>
<evidence type="ECO:0000259" key="4">
    <source>
        <dbReference type="PROSITE" id="PS01124"/>
    </source>
</evidence>
<evidence type="ECO:0000256" key="1">
    <source>
        <dbReference type="ARBA" id="ARBA00023015"/>
    </source>
</evidence>
<dbReference type="InterPro" id="IPR009057">
    <property type="entry name" value="Homeodomain-like_sf"/>
</dbReference>
<proteinExistence type="predicted"/>
<feature type="domain" description="HTH araC/xylS-type" evidence="4">
    <location>
        <begin position="214"/>
        <end position="312"/>
    </location>
</feature>
<dbReference type="SUPFAM" id="SSF46689">
    <property type="entry name" value="Homeodomain-like"/>
    <property type="match status" value="2"/>
</dbReference>